<dbReference type="EMBL" id="JBITGY010000007">
    <property type="protein sequence ID" value="MFI6501278.1"/>
    <property type="molecule type" value="Genomic_DNA"/>
</dbReference>
<protein>
    <submittedName>
        <fullName evidence="1">Uncharacterized protein</fullName>
    </submittedName>
</protein>
<evidence type="ECO:0000313" key="2">
    <source>
        <dbReference type="Proteomes" id="UP001612741"/>
    </source>
</evidence>
<reference evidence="1 2" key="1">
    <citation type="submission" date="2024-10" db="EMBL/GenBank/DDBJ databases">
        <title>The Natural Products Discovery Center: Release of the First 8490 Sequenced Strains for Exploring Actinobacteria Biosynthetic Diversity.</title>
        <authorList>
            <person name="Kalkreuter E."/>
            <person name="Kautsar S.A."/>
            <person name="Yang D."/>
            <person name="Bader C.D."/>
            <person name="Teijaro C.N."/>
            <person name="Fluegel L."/>
            <person name="Davis C.M."/>
            <person name="Simpson J.R."/>
            <person name="Lauterbach L."/>
            <person name="Steele A.D."/>
            <person name="Gui C."/>
            <person name="Meng S."/>
            <person name="Li G."/>
            <person name="Viehrig K."/>
            <person name="Ye F."/>
            <person name="Su P."/>
            <person name="Kiefer A.F."/>
            <person name="Nichols A."/>
            <person name="Cepeda A.J."/>
            <person name="Yan W."/>
            <person name="Fan B."/>
            <person name="Jiang Y."/>
            <person name="Adhikari A."/>
            <person name="Zheng C.-J."/>
            <person name="Schuster L."/>
            <person name="Cowan T.M."/>
            <person name="Smanski M.J."/>
            <person name="Chevrette M.G."/>
            <person name="De Carvalho L.P.S."/>
            <person name="Shen B."/>
        </authorList>
    </citation>
    <scope>NUCLEOTIDE SEQUENCE [LARGE SCALE GENOMIC DNA]</scope>
    <source>
        <strain evidence="1 2">NPDC050545</strain>
    </source>
</reference>
<organism evidence="1 2">
    <name type="scientific">Nonomuraea typhae</name>
    <dbReference type="NCBI Taxonomy" id="2603600"/>
    <lineage>
        <taxon>Bacteria</taxon>
        <taxon>Bacillati</taxon>
        <taxon>Actinomycetota</taxon>
        <taxon>Actinomycetes</taxon>
        <taxon>Streptosporangiales</taxon>
        <taxon>Streptosporangiaceae</taxon>
        <taxon>Nonomuraea</taxon>
    </lineage>
</organism>
<keyword evidence="2" id="KW-1185">Reference proteome</keyword>
<name>A0ABW7YZC7_9ACTN</name>
<dbReference type="RefSeq" id="WP_397085687.1">
    <property type="nucleotide sequence ID" value="NZ_JBITGY010000007.1"/>
</dbReference>
<accession>A0ABW7YZC7</accession>
<proteinExistence type="predicted"/>
<evidence type="ECO:0000313" key="1">
    <source>
        <dbReference type="EMBL" id="MFI6501278.1"/>
    </source>
</evidence>
<sequence>MVPQLTLAALTVTAALAVLAGVYLYSKNSARRIRAWRLLRLLFRRGRPIAGNGAALTSVITAHPCR</sequence>
<gene>
    <name evidence="1" type="ORF">ACIBG2_28145</name>
</gene>
<comment type="caution">
    <text evidence="1">The sequence shown here is derived from an EMBL/GenBank/DDBJ whole genome shotgun (WGS) entry which is preliminary data.</text>
</comment>
<dbReference type="Proteomes" id="UP001612741">
    <property type="component" value="Unassembled WGS sequence"/>
</dbReference>